<keyword evidence="5" id="KW-0496">Mitochondrion</keyword>
<dbReference type="SUPFAM" id="SSF52096">
    <property type="entry name" value="ClpP/crotonase"/>
    <property type="match status" value="1"/>
</dbReference>
<dbReference type="InterPro" id="IPR018376">
    <property type="entry name" value="Enoyl-CoA_hyd/isom_CS"/>
</dbReference>
<accession>A0A9W8YNA4</accession>
<evidence type="ECO:0000256" key="3">
    <source>
        <dbReference type="ARBA" id="ARBA00011915"/>
    </source>
</evidence>
<organism evidence="9 10">
    <name type="scientific">Gnomoniopsis smithogilvyi</name>
    <dbReference type="NCBI Taxonomy" id="1191159"/>
    <lineage>
        <taxon>Eukaryota</taxon>
        <taxon>Fungi</taxon>
        <taxon>Dikarya</taxon>
        <taxon>Ascomycota</taxon>
        <taxon>Pezizomycotina</taxon>
        <taxon>Sordariomycetes</taxon>
        <taxon>Sordariomycetidae</taxon>
        <taxon>Diaporthales</taxon>
        <taxon>Gnomoniaceae</taxon>
        <taxon>Gnomoniopsis</taxon>
    </lineage>
</organism>
<keyword evidence="10" id="KW-1185">Reference proteome</keyword>
<dbReference type="CDD" id="cd06558">
    <property type="entry name" value="crotonase-like"/>
    <property type="match status" value="1"/>
</dbReference>
<comment type="catalytic activity">
    <reaction evidence="1">
        <text>3-hydroxy-2-methylpropanoyl-CoA + H2O = 3-hydroxy-2-methylpropanoate + CoA + H(+)</text>
        <dbReference type="Rhea" id="RHEA:20888"/>
        <dbReference type="ChEBI" id="CHEBI:11805"/>
        <dbReference type="ChEBI" id="CHEBI:15377"/>
        <dbReference type="ChEBI" id="CHEBI:15378"/>
        <dbReference type="ChEBI" id="CHEBI:57287"/>
        <dbReference type="ChEBI" id="CHEBI:57340"/>
        <dbReference type="EC" id="3.1.2.4"/>
    </reaction>
</comment>
<dbReference type="InterPro" id="IPR032259">
    <property type="entry name" value="HIBYL-CoA-H"/>
</dbReference>
<dbReference type="GO" id="GO:0003860">
    <property type="term" value="F:3-hydroxyisobutyryl-CoA hydrolase activity"/>
    <property type="evidence" value="ECO:0007669"/>
    <property type="project" value="UniProtKB-EC"/>
</dbReference>
<dbReference type="GO" id="GO:0006574">
    <property type="term" value="P:L-valine catabolic process"/>
    <property type="evidence" value="ECO:0007669"/>
    <property type="project" value="TreeGrafter"/>
</dbReference>
<dbReference type="Pfam" id="PF16113">
    <property type="entry name" value="ECH_2"/>
    <property type="match status" value="1"/>
</dbReference>
<dbReference type="EMBL" id="JAPEVB010000004">
    <property type="protein sequence ID" value="KAJ4388795.1"/>
    <property type="molecule type" value="Genomic_DNA"/>
</dbReference>
<dbReference type="NCBIfam" id="NF004127">
    <property type="entry name" value="PRK05617.1"/>
    <property type="match status" value="1"/>
</dbReference>
<reference evidence="9" key="1">
    <citation type="submission" date="2022-10" db="EMBL/GenBank/DDBJ databases">
        <title>Tapping the CABI collections for fungal endophytes: first genome assemblies for Collariella, Neodidymelliopsis, Ascochyta clinopodiicola, Didymella pomorum, Didymosphaeria variabile, Neocosmospora piperis and Neocucurbitaria cava.</title>
        <authorList>
            <person name="Hill R."/>
        </authorList>
    </citation>
    <scope>NUCLEOTIDE SEQUENCE</scope>
    <source>
        <strain evidence="9">IMI 355082</strain>
    </source>
</reference>
<dbReference type="Gene3D" id="3.90.226.10">
    <property type="entry name" value="2-enoyl-CoA Hydratase, Chain A, domain 1"/>
    <property type="match status" value="1"/>
</dbReference>
<comment type="caution">
    <text evidence="9">The sequence shown here is derived from an EMBL/GenBank/DDBJ whole genome shotgun (WGS) entry which is preliminary data.</text>
</comment>
<evidence type="ECO:0000256" key="2">
    <source>
        <dbReference type="ARBA" id="ARBA00004173"/>
    </source>
</evidence>
<dbReference type="InterPro" id="IPR045004">
    <property type="entry name" value="ECH_dom"/>
</dbReference>
<dbReference type="PROSITE" id="PS00166">
    <property type="entry name" value="ENOYL_COA_HYDRATASE"/>
    <property type="match status" value="1"/>
</dbReference>
<evidence type="ECO:0000313" key="9">
    <source>
        <dbReference type="EMBL" id="KAJ4388795.1"/>
    </source>
</evidence>
<dbReference type="FunFam" id="3.90.226.10:FF:000026">
    <property type="entry name" value="3-hydroxyisobutyryl-CoA hydrolase, mitochondrial"/>
    <property type="match status" value="1"/>
</dbReference>
<comment type="subcellular location">
    <subcellularLocation>
        <location evidence="2">Mitochondrion</location>
    </subcellularLocation>
</comment>
<dbReference type="OrthoDB" id="1737613at2759"/>
<feature type="domain" description="Enoyl-CoA hydratase/isomerase" evidence="8">
    <location>
        <begin position="47"/>
        <end position="385"/>
    </location>
</feature>
<evidence type="ECO:0000256" key="6">
    <source>
        <dbReference type="ARBA" id="ARBA00031181"/>
    </source>
</evidence>
<dbReference type="EC" id="3.1.2.4" evidence="3"/>
<evidence type="ECO:0000256" key="7">
    <source>
        <dbReference type="SAM" id="MobiDB-lite"/>
    </source>
</evidence>
<evidence type="ECO:0000259" key="8">
    <source>
        <dbReference type="Pfam" id="PF16113"/>
    </source>
</evidence>
<evidence type="ECO:0000256" key="5">
    <source>
        <dbReference type="ARBA" id="ARBA00023128"/>
    </source>
</evidence>
<gene>
    <name evidence="9" type="primary">EHD3</name>
    <name evidence="9" type="ORF">N0V93_006255</name>
</gene>
<dbReference type="PANTHER" id="PTHR43176:SF3">
    <property type="entry name" value="3-HYDROXYISOBUTYRYL-COA HYDROLASE, MITOCHONDRIAL"/>
    <property type="match status" value="1"/>
</dbReference>
<evidence type="ECO:0000256" key="4">
    <source>
        <dbReference type="ARBA" id="ARBA00022801"/>
    </source>
</evidence>
<name>A0A9W8YNA4_9PEZI</name>
<proteinExistence type="predicted"/>
<sequence>MSPLRAKILAPEGARLKSSLSSDAAIWKPVQGDEPEDVVFSSIYGLRTIELNRPKKLNPLNGSMIRKIGPRLIEWQKSDMANVIVMKGAGNALCAGGDVAALAKDNQNGEEGQQRSDAYFALEYTLDHLIATYKKPYIAFMDGITMGGGVGLSIHAPFRIATERTVFAMPETTIGFFPDVGASFFLPRLPGAVGTYLALTSDRLTAANAFYAGIATHYLHSATLPMLEQRLSELRFRDFDSLEKRLFLVNETIEEYTTGLPHDQPIHLGYELRKAIDRCFSKDTVGGILEALKNEPAGPTKDWANKTLATLHARSPTSVHVTLKQMRTAKSKGWTIADTFKREHQIAAKFMRHPDFVEGVSAQLIRKDKKPVWQPASLEDISKNDQIAEPFFEISPNTEPLQLLTDADYAEYPYRKFGLPTEREVWLVMKLKPGYTREQVIKVFLAQRNGKQGVREVVGEIVDRNTRPRPNATSPGVLQWVGEDFTSAQEKHEEVVPAASDPTPFRTSSDLNEFDEDES</sequence>
<dbReference type="Proteomes" id="UP001140453">
    <property type="component" value="Unassembled WGS sequence"/>
</dbReference>
<feature type="region of interest" description="Disordered" evidence="7">
    <location>
        <begin position="488"/>
        <end position="519"/>
    </location>
</feature>
<evidence type="ECO:0000313" key="10">
    <source>
        <dbReference type="Proteomes" id="UP001140453"/>
    </source>
</evidence>
<dbReference type="InterPro" id="IPR029045">
    <property type="entry name" value="ClpP/crotonase-like_dom_sf"/>
</dbReference>
<evidence type="ECO:0000256" key="1">
    <source>
        <dbReference type="ARBA" id="ARBA00001709"/>
    </source>
</evidence>
<dbReference type="GO" id="GO:0005739">
    <property type="term" value="C:mitochondrion"/>
    <property type="evidence" value="ECO:0007669"/>
    <property type="project" value="UniProtKB-SubCell"/>
</dbReference>
<dbReference type="AlphaFoldDB" id="A0A9W8YNA4"/>
<keyword evidence="4 9" id="KW-0378">Hydrolase</keyword>
<dbReference type="PANTHER" id="PTHR43176">
    <property type="entry name" value="3-HYDROXYISOBUTYRYL-COA HYDROLASE-RELATED"/>
    <property type="match status" value="1"/>
</dbReference>
<protein>
    <recommendedName>
        <fullName evidence="3">3-hydroxyisobutyryl-CoA hydrolase</fullName>
        <ecNumber evidence="3">3.1.2.4</ecNumber>
    </recommendedName>
    <alternativeName>
        <fullName evidence="6">3-hydroxyisobutyryl-coenzyme A hydrolase</fullName>
    </alternativeName>
</protein>